<dbReference type="Proteomes" id="UP000782312">
    <property type="component" value="Unassembled WGS sequence"/>
</dbReference>
<dbReference type="AlphaFoldDB" id="A0A932ML96"/>
<gene>
    <name evidence="4" type="ORF">HYZ11_04975</name>
</gene>
<protein>
    <submittedName>
        <fullName evidence="4">Alpha/beta fold hydrolase</fullName>
    </submittedName>
</protein>
<dbReference type="Gene3D" id="3.40.50.1820">
    <property type="entry name" value="alpha/beta hydrolase"/>
    <property type="match status" value="1"/>
</dbReference>
<comment type="caution">
    <text evidence="4">The sequence shown here is derived from an EMBL/GenBank/DDBJ whole genome shotgun (WGS) entry which is preliminary data.</text>
</comment>
<evidence type="ECO:0000256" key="2">
    <source>
        <dbReference type="ARBA" id="ARBA00038115"/>
    </source>
</evidence>
<comment type="similarity">
    <text evidence="2">Belongs to the AB hydrolase superfamily. FUS2 hydrolase family.</text>
</comment>
<dbReference type="EMBL" id="JACPUR010000013">
    <property type="protein sequence ID" value="MBI3126939.1"/>
    <property type="molecule type" value="Genomic_DNA"/>
</dbReference>
<feature type="domain" description="AB hydrolase-1" evidence="3">
    <location>
        <begin position="32"/>
        <end position="271"/>
    </location>
</feature>
<proteinExistence type="inferred from homology"/>
<dbReference type="SUPFAM" id="SSF53474">
    <property type="entry name" value="alpha/beta-Hydrolases"/>
    <property type="match status" value="1"/>
</dbReference>
<evidence type="ECO:0000256" key="1">
    <source>
        <dbReference type="ARBA" id="ARBA00022801"/>
    </source>
</evidence>
<evidence type="ECO:0000259" key="3">
    <source>
        <dbReference type="Pfam" id="PF00561"/>
    </source>
</evidence>
<sequence>MYEEVNYYSDGLKIAAYLYKPKDWKAGDSPRPAVICLHGYTGMKEIYGLDVPRELCEAGYFALAPDHRGFGKSEGVRGRHRPLEQAQDVHDGITFLQTVEGVDPERIGLYGTSYGGANAIWVAAFDGRVKAVVSSVGVHDGERWLRNGRRRYEWYEFRDRIQEAARRRVRTGERTMIPATEMYPRDPHTAGISQAHHQKHPLYVKEYDLESAETNLRYKPEWVVSRIAPRPVLFIYAERDSVVPVEEALECYKTCGEPKKIVMLPKANHYDSYYFVNPEMHAIGAREMLDWFGKYL</sequence>
<dbReference type="Pfam" id="PF00561">
    <property type="entry name" value="Abhydrolase_1"/>
    <property type="match status" value="1"/>
</dbReference>
<dbReference type="Gene3D" id="1.10.10.800">
    <property type="match status" value="1"/>
</dbReference>
<dbReference type="PRINTS" id="PR00111">
    <property type="entry name" value="ABHYDROLASE"/>
</dbReference>
<keyword evidence="1 4" id="KW-0378">Hydrolase</keyword>
<dbReference type="InterPro" id="IPR029058">
    <property type="entry name" value="AB_hydrolase_fold"/>
</dbReference>
<evidence type="ECO:0000313" key="4">
    <source>
        <dbReference type="EMBL" id="MBI3126939.1"/>
    </source>
</evidence>
<dbReference type="PANTHER" id="PTHR22946:SF9">
    <property type="entry name" value="POLYKETIDE TRANSFERASE AF380"/>
    <property type="match status" value="1"/>
</dbReference>
<name>A0A932ML96_UNCTE</name>
<dbReference type="InterPro" id="IPR000073">
    <property type="entry name" value="AB_hydrolase_1"/>
</dbReference>
<dbReference type="InterPro" id="IPR050261">
    <property type="entry name" value="FrsA_esterase"/>
</dbReference>
<accession>A0A932ML96</accession>
<reference evidence="4" key="1">
    <citation type="submission" date="2020-07" db="EMBL/GenBank/DDBJ databases">
        <title>Huge and variable diversity of episymbiotic CPR bacteria and DPANN archaea in groundwater ecosystems.</title>
        <authorList>
            <person name="He C.Y."/>
            <person name="Keren R."/>
            <person name="Whittaker M."/>
            <person name="Farag I.F."/>
            <person name="Doudna J."/>
            <person name="Cate J.H.D."/>
            <person name="Banfield J.F."/>
        </authorList>
    </citation>
    <scope>NUCLEOTIDE SEQUENCE</scope>
    <source>
        <strain evidence="4">NC_groundwater_763_Ag_S-0.2um_68_21</strain>
    </source>
</reference>
<dbReference type="PANTHER" id="PTHR22946">
    <property type="entry name" value="DIENELACTONE HYDROLASE DOMAIN-CONTAINING PROTEIN-RELATED"/>
    <property type="match status" value="1"/>
</dbReference>
<organism evidence="4 5">
    <name type="scientific">Tectimicrobiota bacterium</name>
    <dbReference type="NCBI Taxonomy" id="2528274"/>
    <lineage>
        <taxon>Bacteria</taxon>
        <taxon>Pseudomonadati</taxon>
        <taxon>Nitrospinota/Tectimicrobiota group</taxon>
        <taxon>Candidatus Tectimicrobiota</taxon>
    </lineage>
</organism>
<dbReference type="GO" id="GO:0052689">
    <property type="term" value="F:carboxylic ester hydrolase activity"/>
    <property type="evidence" value="ECO:0007669"/>
    <property type="project" value="UniProtKB-ARBA"/>
</dbReference>
<evidence type="ECO:0000313" key="5">
    <source>
        <dbReference type="Proteomes" id="UP000782312"/>
    </source>
</evidence>